<evidence type="ECO:0000313" key="5">
    <source>
        <dbReference type="Proteomes" id="UP000322981"/>
    </source>
</evidence>
<protein>
    <submittedName>
        <fullName evidence="4">DUF4124 domain-containing protein</fullName>
    </submittedName>
</protein>
<feature type="region of interest" description="Disordered" evidence="1">
    <location>
        <begin position="153"/>
        <end position="229"/>
    </location>
</feature>
<keyword evidence="2" id="KW-0732">Signal</keyword>
<gene>
    <name evidence="4" type="ORF">F2Q65_19170</name>
</gene>
<keyword evidence="5" id="KW-1185">Reference proteome</keyword>
<feature type="compositionally biased region" description="Basic and acidic residues" evidence="1">
    <location>
        <begin position="153"/>
        <end position="173"/>
    </location>
</feature>
<accession>A0A5M8FFW6</accession>
<name>A0A5M8FFW6_9GAMM</name>
<sequence length="229" mass="25286">MVRPIYLLAALLVAPAIAAEPITKCVDGAGKVQFTDGPCAAGCRAEVVDLSHARLSGPRPSRAAASSRYSVQAQARAMELDRLRRHGKLPGGSASRPGLASDRSAVADIDRQLDALDTKERHLRETFGNSRHSIRQRFNREDLARIDEQRAALHRERSRRLKEADRRRLDQARKAQSGSRLLTQPEVDTRIRAQGGMPRITVDPPPPQSAPGRPGIHPAYRPADARHWD</sequence>
<evidence type="ECO:0000256" key="2">
    <source>
        <dbReference type="SAM" id="SignalP"/>
    </source>
</evidence>
<feature type="signal peptide" evidence="2">
    <location>
        <begin position="1"/>
        <end position="18"/>
    </location>
</feature>
<feature type="region of interest" description="Disordered" evidence="1">
    <location>
        <begin position="86"/>
        <end position="105"/>
    </location>
</feature>
<feature type="domain" description="DUF4124" evidence="3">
    <location>
        <begin position="9"/>
        <end position="62"/>
    </location>
</feature>
<comment type="caution">
    <text evidence="4">The sequence shown here is derived from an EMBL/GenBank/DDBJ whole genome shotgun (WGS) entry which is preliminary data.</text>
</comment>
<dbReference type="InterPro" id="IPR025392">
    <property type="entry name" value="DUF4124"/>
</dbReference>
<dbReference type="EMBL" id="VWXX01000070">
    <property type="protein sequence ID" value="KAA6181535.1"/>
    <property type="molecule type" value="Genomic_DNA"/>
</dbReference>
<proteinExistence type="predicted"/>
<evidence type="ECO:0000313" key="4">
    <source>
        <dbReference type="EMBL" id="KAA6181535.1"/>
    </source>
</evidence>
<dbReference type="Proteomes" id="UP000322981">
    <property type="component" value="Unassembled WGS sequence"/>
</dbReference>
<dbReference type="Pfam" id="PF13511">
    <property type="entry name" value="DUF4124"/>
    <property type="match status" value="1"/>
</dbReference>
<dbReference type="AlphaFoldDB" id="A0A5M8FFW6"/>
<feature type="chain" id="PRO_5024460887" evidence="2">
    <location>
        <begin position="19"/>
        <end position="229"/>
    </location>
</feature>
<evidence type="ECO:0000256" key="1">
    <source>
        <dbReference type="SAM" id="MobiDB-lite"/>
    </source>
</evidence>
<organism evidence="4 5">
    <name type="scientific">Thiohalocapsa marina</name>
    <dbReference type="NCBI Taxonomy" id="424902"/>
    <lineage>
        <taxon>Bacteria</taxon>
        <taxon>Pseudomonadati</taxon>
        <taxon>Pseudomonadota</taxon>
        <taxon>Gammaproteobacteria</taxon>
        <taxon>Chromatiales</taxon>
        <taxon>Chromatiaceae</taxon>
        <taxon>Thiohalocapsa</taxon>
    </lineage>
</organism>
<dbReference type="RefSeq" id="WP_150094995.1">
    <property type="nucleotide sequence ID" value="NZ_VWXX01000070.1"/>
</dbReference>
<reference evidence="4 5" key="1">
    <citation type="submission" date="2019-09" db="EMBL/GenBank/DDBJ databases">
        <title>Whole-genome sequence of the purple sulfur bacterium Thiohalocapsa marina DSM 19078.</title>
        <authorList>
            <person name="Kyndt J.A."/>
            <person name="Meyer T.E."/>
        </authorList>
    </citation>
    <scope>NUCLEOTIDE SEQUENCE [LARGE SCALE GENOMIC DNA]</scope>
    <source>
        <strain evidence="4 5">DSM 19078</strain>
    </source>
</reference>
<evidence type="ECO:0000259" key="3">
    <source>
        <dbReference type="Pfam" id="PF13511"/>
    </source>
</evidence>